<dbReference type="PANTHER" id="PTHR42776">
    <property type="entry name" value="SERINE PEPTIDASE S9 FAMILY MEMBER"/>
    <property type="match status" value="1"/>
</dbReference>
<dbReference type="Gene3D" id="3.40.50.1820">
    <property type="entry name" value="alpha/beta hydrolase"/>
    <property type="match status" value="1"/>
</dbReference>
<name>A0ABS0B2L6_9GAMM</name>
<evidence type="ECO:0000313" key="4">
    <source>
        <dbReference type="EMBL" id="MBF6022726.1"/>
    </source>
</evidence>
<protein>
    <submittedName>
        <fullName evidence="4">S9 family peptidase</fullName>
    </submittedName>
</protein>
<dbReference type="InterPro" id="IPR001375">
    <property type="entry name" value="Peptidase_S9_cat"/>
</dbReference>
<gene>
    <name evidence="4" type="ORF">IU514_01655</name>
</gene>
<evidence type="ECO:0000256" key="2">
    <source>
        <dbReference type="SAM" id="SignalP"/>
    </source>
</evidence>
<dbReference type="Pfam" id="PF00326">
    <property type="entry name" value="Peptidase_S9"/>
    <property type="match status" value="1"/>
</dbReference>
<dbReference type="SUPFAM" id="SSF82171">
    <property type="entry name" value="DPP6 N-terminal domain-like"/>
    <property type="match status" value="1"/>
</dbReference>
<dbReference type="RefSeq" id="WP_194929321.1">
    <property type="nucleotide sequence ID" value="NZ_JADLZT010000001.1"/>
</dbReference>
<evidence type="ECO:0000256" key="1">
    <source>
        <dbReference type="ARBA" id="ARBA00022801"/>
    </source>
</evidence>
<dbReference type="SUPFAM" id="SSF53474">
    <property type="entry name" value="alpha/beta-Hydrolases"/>
    <property type="match status" value="1"/>
</dbReference>
<proteinExistence type="predicted"/>
<dbReference type="InterPro" id="IPR029058">
    <property type="entry name" value="AB_hydrolase_fold"/>
</dbReference>
<feature type="signal peptide" evidence="2">
    <location>
        <begin position="1"/>
        <end position="19"/>
    </location>
</feature>
<evidence type="ECO:0000259" key="3">
    <source>
        <dbReference type="Pfam" id="PF00326"/>
    </source>
</evidence>
<organism evidence="4 5">
    <name type="scientific">Lysobacter niastensis</name>
    <dbReference type="NCBI Taxonomy" id="380629"/>
    <lineage>
        <taxon>Bacteria</taxon>
        <taxon>Pseudomonadati</taxon>
        <taxon>Pseudomonadota</taxon>
        <taxon>Gammaproteobacteria</taxon>
        <taxon>Lysobacterales</taxon>
        <taxon>Lysobacteraceae</taxon>
        <taxon>Lysobacter</taxon>
    </lineage>
</organism>
<dbReference type="PANTHER" id="PTHR42776:SF27">
    <property type="entry name" value="DIPEPTIDYL PEPTIDASE FAMILY MEMBER 6"/>
    <property type="match status" value="1"/>
</dbReference>
<keyword evidence="2" id="KW-0732">Signal</keyword>
<sequence length="670" mass="73280">MKAIALLAALLALSPATMAADVDVKAYTRKDQFDDIKMSPNGQYFAATVPLEDRTILVVLERTTNKFIGSFKLAEHTDIYAFDWVTPDRLMISPAEKFGLMERPRPTGELYAMNADGSKLENLVGWRIDDGGAGTTIKPKKGNNKVGAFLIDAPPAAADARSVLVAATPYLDANAPDRDLFTTVQRLDTFSGRMTREASVPVRNANFFLDNKGAVRFGAGANSDNIRKLFYRADDKSEWELVAIEKDGRFETPIGFSADDKVAYLRVEMPQGPDAIVAMDLATRKRTEILRDDDTDPGTIIYRNGTRIPIGAYFMDGKPRTAFFDQSAPEARLQQSLEAAFGGDGVVITSQTADSRLALVEVFGDRNPGDFYLYDTVAKKASHVLSRRQWFDPELQAQMQPIAITARDGIKLHGYITRPKGAGDKPLPMVVMPHGGPFGVRDGWGFNNFGQMLAQAGYAVLQLNYRGSGGYGQAFEQAGGREWGGKMQDDLTDATRWASQQGYADSKRICIFGGSYGGYASLMGVAKEPDLYRCAVGYIGVYDLPTMLTHGDVQERGSGETYLRDWVGEREALRAVSPTNLAARIKVPVFLAAGGEDERAPIAHSRMMEQALRKNGVTVETLYYDTEGHGFYKPEHQEEFYTRLLAFLSRSLGGGVATATAGAGEGKAAK</sequence>
<dbReference type="EMBL" id="JADLZT010000001">
    <property type="protein sequence ID" value="MBF6022726.1"/>
    <property type="molecule type" value="Genomic_DNA"/>
</dbReference>
<keyword evidence="1" id="KW-0378">Hydrolase</keyword>
<evidence type="ECO:0000313" key="5">
    <source>
        <dbReference type="Proteomes" id="UP001429984"/>
    </source>
</evidence>
<accession>A0ABS0B2L6</accession>
<reference evidence="4 5" key="1">
    <citation type="submission" date="2020-11" db="EMBL/GenBank/DDBJ databases">
        <title>Draft Genome Sequence and Secondary Metabolite Biosynthetic Potential of the Lysobacter niastensis Type strain DSM 18481.</title>
        <authorList>
            <person name="Turrini P."/>
            <person name="Artuso I."/>
            <person name="Tescari M."/>
            <person name="Lugli G.A."/>
            <person name="Frangipani E."/>
            <person name="Ventura M."/>
            <person name="Visca P."/>
        </authorList>
    </citation>
    <scope>NUCLEOTIDE SEQUENCE [LARGE SCALE GENOMIC DNA]</scope>
    <source>
        <strain evidence="4 5">DSM 18481</strain>
    </source>
</reference>
<feature type="chain" id="PRO_5046148023" evidence="2">
    <location>
        <begin position="20"/>
        <end position="670"/>
    </location>
</feature>
<keyword evidence="5" id="KW-1185">Reference proteome</keyword>
<dbReference type="Proteomes" id="UP001429984">
    <property type="component" value="Unassembled WGS sequence"/>
</dbReference>
<feature type="domain" description="Peptidase S9 prolyl oligopeptidase catalytic" evidence="3">
    <location>
        <begin position="446"/>
        <end position="653"/>
    </location>
</feature>
<comment type="caution">
    <text evidence="4">The sequence shown here is derived from an EMBL/GenBank/DDBJ whole genome shotgun (WGS) entry which is preliminary data.</text>
</comment>